<dbReference type="InterPro" id="IPR036875">
    <property type="entry name" value="Znf_CCHC_sf"/>
</dbReference>
<dbReference type="SUPFAM" id="SSF53098">
    <property type="entry name" value="Ribonuclease H-like"/>
    <property type="match status" value="1"/>
</dbReference>
<dbReference type="Pfam" id="PF25597">
    <property type="entry name" value="SH3_retrovirus"/>
    <property type="match status" value="1"/>
</dbReference>
<reference evidence="3" key="2">
    <citation type="submission" date="2022-01" db="EMBL/GenBank/DDBJ databases">
        <authorList>
            <person name="Yamashiro T."/>
            <person name="Shiraishi A."/>
            <person name="Satake H."/>
            <person name="Nakayama K."/>
        </authorList>
    </citation>
    <scope>NUCLEOTIDE SEQUENCE</scope>
</reference>
<comment type="caution">
    <text evidence="3">The sequence shown here is derived from an EMBL/GenBank/DDBJ whole genome shotgun (WGS) entry which is preliminary data.</text>
</comment>
<dbReference type="PANTHER" id="PTHR42648">
    <property type="entry name" value="TRANSPOSASE, PUTATIVE-RELATED"/>
    <property type="match status" value="1"/>
</dbReference>
<dbReference type="InterPro" id="IPR001584">
    <property type="entry name" value="Integrase_cat-core"/>
</dbReference>
<dbReference type="SUPFAM" id="SSF57756">
    <property type="entry name" value="Retrovirus zinc finger-like domains"/>
    <property type="match status" value="1"/>
</dbReference>
<feature type="domain" description="Integrase catalytic" evidence="2">
    <location>
        <begin position="189"/>
        <end position="294"/>
    </location>
</feature>
<evidence type="ECO:0000313" key="4">
    <source>
        <dbReference type="Proteomes" id="UP001151760"/>
    </source>
</evidence>
<dbReference type="Pfam" id="PF14223">
    <property type="entry name" value="Retrotran_gag_2"/>
    <property type="match status" value="1"/>
</dbReference>
<dbReference type="InterPro" id="IPR012337">
    <property type="entry name" value="RNaseH-like_sf"/>
</dbReference>
<proteinExistence type="predicted"/>
<organism evidence="3 4">
    <name type="scientific">Tanacetum coccineum</name>
    <dbReference type="NCBI Taxonomy" id="301880"/>
    <lineage>
        <taxon>Eukaryota</taxon>
        <taxon>Viridiplantae</taxon>
        <taxon>Streptophyta</taxon>
        <taxon>Embryophyta</taxon>
        <taxon>Tracheophyta</taxon>
        <taxon>Spermatophyta</taxon>
        <taxon>Magnoliopsida</taxon>
        <taxon>eudicotyledons</taxon>
        <taxon>Gunneridae</taxon>
        <taxon>Pentapetalae</taxon>
        <taxon>asterids</taxon>
        <taxon>campanulids</taxon>
        <taxon>Asterales</taxon>
        <taxon>Asteraceae</taxon>
        <taxon>Asteroideae</taxon>
        <taxon>Anthemideae</taxon>
        <taxon>Anthemidinae</taxon>
        <taxon>Tanacetum</taxon>
    </lineage>
</organism>
<keyword evidence="4" id="KW-1185">Reference proteome</keyword>
<name>A0ABQ4Y719_9ASTR</name>
<dbReference type="Proteomes" id="UP001151760">
    <property type="component" value="Unassembled WGS sequence"/>
</dbReference>
<evidence type="ECO:0000313" key="3">
    <source>
        <dbReference type="EMBL" id="GJS73479.1"/>
    </source>
</evidence>
<reference evidence="3" key="1">
    <citation type="journal article" date="2022" name="Int. J. Mol. Sci.">
        <title>Draft Genome of Tanacetum Coccineum: Genomic Comparison of Closely Related Tanacetum-Family Plants.</title>
        <authorList>
            <person name="Yamashiro T."/>
            <person name="Shiraishi A."/>
            <person name="Nakayama K."/>
            <person name="Satake H."/>
        </authorList>
    </citation>
    <scope>NUCLEOTIDE SEQUENCE</scope>
</reference>
<gene>
    <name evidence="3" type="ORF">Tco_0706320</name>
</gene>
<protein>
    <submittedName>
        <fullName evidence="3">Retrotransposon protein, putative, ty1-copia subclass</fullName>
    </submittedName>
</protein>
<accession>A0ABQ4Y719</accession>
<dbReference type="PROSITE" id="PS50994">
    <property type="entry name" value="INTEGRASE"/>
    <property type="match status" value="1"/>
</dbReference>
<dbReference type="PANTHER" id="PTHR42648:SF27">
    <property type="entry name" value="RNA-DIRECTED DNA POLYMERASE"/>
    <property type="match status" value="1"/>
</dbReference>
<dbReference type="InterPro" id="IPR039537">
    <property type="entry name" value="Retrotran_Ty1/copia-like"/>
</dbReference>
<dbReference type="Gene3D" id="3.30.420.10">
    <property type="entry name" value="Ribonuclease H-like superfamily/Ribonuclease H"/>
    <property type="match status" value="1"/>
</dbReference>
<feature type="region of interest" description="Disordered" evidence="1">
    <location>
        <begin position="134"/>
        <end position="175"/>
    </location>
</feature>
<sequence>MIAQVLAEWNVVYDAHNEVAGLMLGIESFDLIQTFHAYKQEEGKSVSSYVLKMKGYVEQLERLGYVLLQDLGVVLILNGLTGDFAGFVRNYNMHNIRKTIGELHVLLIEYEKGLPKKAATPQVMAIQGGGIQKANKKSLNAKGKGKRKGKGKDKSYIPKPKNPKPFAKEHPTKDDTCHHCKEVGHWKRNGLAYIAELIKKKNQEFKDYLKAYGIVQHLTPPYTPQHNTVSEKTNRTLLDMVRSMTNLITLALSFWDYALETATRILNMDLTKKVRGCEALVKKDTPDKLQQRSVKCIFVGYPKETMGYYFYFPPENKIVIARYAEFLEKNLLSQEISGRAEELEEIQDEDASPSKNTSEIPMKFEGFEPPQEEVVPVCRSARTHRAPERLCLNVEVEEHSLGDLKEPANYKATLLDPESDKWLDVMNAEMQSMDRIVHTYKACLVAKDLLKPSSLIMKKCSHLLLTLELLGFL</sequence>
<evidence type="ECO:0000259" key="2">
    <source>
        <dbReference type="PROSITE" id="PS50994"/>
    </source>
</evidence>
<dbReference type="InterPro" id="IPR057670">
    <property type="entry name" value="SH3_retrovirus"/>
</dbReference>
<dbReference type="EMBL" id="BQNB010010158">
    <property type="protein sequence ID" value="GJS73479.1"/>
    <property type="molecule type" value="Genomic_DNA"/>
</dbReference>
<feature type="compositionally biased region" description="Basic and acidic residues" evidence="1">
    <location>
        <begin position="166"/>
        <end position="175"/>
    </location>
</feature>
<evidence type="ECO:0000256" key="1">
    <source>
        <dbReference type="SAM" id="MobiDB-lite"/>
    </source>
</evidence>
<dbReference type="InterPro" id="IPR036397">
    <property type="entry name" value="RNaseH_sf"/>
</dbReference>